<dbReference type="InterPro" id="IPR022409">
    <property type="entry name" value="PKD/Chitinase_dom"/>
</dbReference>
<accession>A0A7J7K487</accession>
<dbReference type="Proteomes" id="UP000593567">
    <property type="component" value="Unassembled WGS sequence"/>
</dbReference>
<dbReference type="AlphaFoldDB" id="A0A7J7K487"/>
<evidence type="ECO:0000313" key="3">
    <source>
        <dbReference type="Proteomes" id="UP000593567"/>
    </source>
</evidence>
<dbReference type="GO" id="GO:0005789">
    <property type="term" value="C:endoplasmic reticulum membrane"/>
    <property type="evidence" value="ECO:0007669"/>
    <property type="project" value="TreeGrafter"/>
</dbReference>
<gene>
    <name evidence="2" type="ORF">EB796_008705</name>
</gene>
<evidence type="ECO:0000313" key="2">
    <source>
        <dbReference type="EMBL" id="KAF6033003.1"/>
    </source>
</evidence>
<evidence type="ECO:0000259" key="1">
    <source>
        <dbReference type="PROSITE" id="PS50093"/>
    </source>
</evidence>
<dbReference type="GO" id="GO:0055074">
    <property type="term" value="P:calcium ion homeostasis"/>
    <property type="evidence" value="ECO:0007669"/>
    <property type="project" value="TreeGrafter"/>
</dbReference>
<dbReference type="PANTHER" id="PTHR16213:SF78">
    <property type="entry name" value="SELENOPROTEIN N"/>
    <property type="match status" value="1"/>
</dbReference>
<name>A0A7J7K487_BUGNE</name>
<feature type="domain" description="PKD" evidence="1">
    <location>
        <begin position="642"/>
        <end position="696"/>
    </location>
</feature>
<dbReference type="Pfam" id="PF00801">
    <property type="entry name" value="PKD"/>
    <property type="match status" value="1"/>
</dbReference>
<dbReference type="OrthoDB" id="10062435at2759"/>
<dbReference type="EMBL" id="VXIV02001464">
    <property type="protein sequence ID" value="KAF6033003.1"/>
    <property type="molecule type" value="Genomic_DNA"/>
</dbReference>
<dbReference type="InterPro" id="IPR000601">
    <property type="entry name" value="PKD_dom"/>
</dbReference>
<dbReference type="PANTHER" id="PTHR16213">
    <property type="entry name" value="SELENOPROTEIN N"/>
    <property type="match status" value="1"/>
</dbReference>
<reference evidence="2" key="1">
    <citation type="submission" date="2020-06" db="EMBL/GenBank/DDBJ databases">
        <title>Draft genome of Bugula neritina, a colonial animal packing powerful symbionts and potential medicines.</title>
        <authorList>
            <person name="Rayko M."/>
        </authorList>
    </citation>
    <scope>NUCLEOTIDE SEQUENCE [LARGE SCALE GENOMIC DNA]</scope>
    <source>
        <strain evidence="2">Kwan_BN1</strain>
    </source>
</reference>
<sequence length="742" mass="81143">MNELPSLPFWLTPAQFTGNLVISKDCRHVKHFSLNLPADRKLNVDMEWITQLENKETGESERMEVEIAHQPKMALRMADGEDINGFKWTESISDDVAYSLLEKMYYPFKEVPYFGTNIRSGRTLREGPLENSSVQKILKEHFANTWVLINELKSGINDTSLNESIKQKYNSTLQVYSSCFGSFQPDNLVVVYEFSQDVKAIELLISSSGKLVSPSNTDITLTFYPPGEMNIEYKLDVGYGLQSLDNSSSVSVNLISPTEHVIHSVVTDLQNGQIWRPSCADYCWSTNECGSSTCENKYKDCTLHAEDTLCLLQGRCCNTTFTERANNTIAMELVDSNTVDLVAGPQVISLEEAIRVEPGYILSYKISGGGQITQWEFPGHDTIDIIQAILSSPTICTVQQNLLHRIGNNNVSVIVYDALTHRIVDLLSHYQGVYSLHSSPVVHILLLSADNVTVGDVLEVTFNVKSCCNTSCDVELTNHPAQPFFFNECAYGCNGTSSITIADTSNRLLLSVNCTNDYGSSSRTETIAATSFHDLLNLSTVVLPSGAASTIEFSLPAHLYSDVSLQIANLPPMFAKFNSSTGLFNVVVPPLSEGVYEFNFAAMPPSASATASRTVHILDPIRGVKFKDAISTGFNINVNVTSGSNVTASLDWGDGDVETSVLPANLNHVYSTGGDYNVTITVSSPLGETSSFSIALLIVTPMPAHVDLVSSNFYFNGVGAFSVGYKVVDGTPGVSSHHIPIM</sequence>
<dbReference type="CDD" id="cd00146">
    <property type="entry name" value="PKD"/>
    <property type="match status" value="1"/>
</dbReference>
<dbReference type="PROSITE" id="PS50093">
    <property type="entry name" value="PKD"/>
    <property type="match status" value="1"/>
</dbReference>
<dbReference type="InterPro" id="IPR013783">
    <property type="entry name" value="Ig-like_fold"/>
</dbReference>
<dbReference type="Gene3D" id="2.60.40.10">
    <property type="entry name" value="Immunoglobulins"/>
    <property type="match status" value="1"/>
</dbReference>
<dbReference type="InterPro" id="IPR035986">
    <property type="entry name" value="PKD_dom_sf"/>
</dbReference>
<dbReference type="SMART" id="SM00089">
    <property type="entry name" value="PKD"/>
    <property type="match status" value="1"/>
</dbReference>
<keyword evidence="3" id="KW-1185">Reference proteome</keyword>
<dbReference type="SUPFAM" id="SSF49299">
    <property type="entry name" value="PKD domain"/>
    <property type="match status" value="1"/>
</dbReference>
<organism evidence="2 3">
    <name type="scientific">Bugula neritina</name>
    <name type="common">Brown bryozoan</name>
    <name type="synonym">Sertularia neritina</name>
    <dbReference type="NCBI Taxonomy" id="10212"/>
    <lineage>
        <taxon>Eukaryota</taxon>
        <taxon>Metazoa</taxon>
        <taxon>Spiralia</taxon>
        <taxon>Lophotrochozoa</taxon>
        <taxon>Bryozoa</taxon>
        <taxon>Gymnolaemata</taxon>
        <taxon>Cheilostomatida</taxon>
        <taxon>Flustrina</taxon>
        <taxon>Buguloidea</taxon>
        <taxon>Bugulidae</taxon>
        <taxon>Bugula</taxon>
    </lineage>
</organism>
<protein>
    <submittedName>
        <fullName evidence="2">SEPN1</fullName>
    </submittedName>
</protein>
<comment type="caution">
    <text evidence="2">The sequence shown here is derived from an EMBL/GenBank/DDBJ whole genome shotgun (WGS) entry which is preliminary data.</text>
</comment>
<proteinExistence type="predicted"/>